<evidence type="ECO:0000313" key="2">
    <source>
        <dbReference type="RefSeq" id="XP_073917646.1"/>
    </source>
</evidence>
<accession>A0AC58LKL3</accession>
<protein>
    <submittedName>
        <fullName evidence="2">Prolactin-inducible protein</fullName>
    </submittedName>
</protein>
<gene>
    <name evidence="2" type="primary">Pip</name>
</gene>
<organism evidence="1 2">
    <name type="scientific">Castor canadensis</name>
    <name type="common">American beaver</name>
    <dbReference type="NCBI Taxonomy" id="51338"/>
    <lineage>
        <taxon>Eukaryota</taxon>
        <taxon>Metazoa</taxon>
        <taxon>Chordata</taxon>
        <taxon>Craniata</taxon>
        <taxon>Vertebrata</taxon>
        <taxon>Euteleostomi</taxon>
        <taxon>Mammalia</taxon>
        <taxon>Eutheria</taxon>
        <taxon>Euarchontoglires</taxon>
        <taxon>Glires</taxon>
        <taxon>Rodentia</taxon>
        <taxon>Castorimorpha</taxon>
        <taxon>Castoridae</taxon>
        <taxon>Castor</taxon>
    </lineage>
</organism>
<dbReference type="RefSeq" id="XP_073917646.1">
    <property type="nucleotide sequence ID" value="XM_074061545.1"/>
</dbReference>
<reference evidence="2" key="1">
    <citation type="submission" date="2025-08" db="UniProtKB">
        <authorList>
            <consortium name="RefSeq"/>
        </authorList>
    </citation>
    <scope>IDENTIFICATION</scope>
</reference>
<evidence type="ECO:0000313" key="1">
    <source>
        <dbReference type="Proteomes" id="UP001732720"/>
    </source>
</evidence>
<dbReference type="Proteomes" id="UP001732720">
    <property type="component" value="Chromosome 2"/>
</dbReference>
<name>A0AC58LKL3_CASCN</name>
<sequence length="148" mass="17026">MRCFQFLLRAIPAALLLVLCLQLEVSDAQENTNSRRILIFDFDMPDKAKANEEINVKLKLETELRECMVVKAYLKSDVPVQGAFNYKYTRCLCADSPVTFIWDFHTDRTLRIAAVVDIVKETGICTEDMAVIPIKANRYYKFHTLAID</sequence>
<keyword evidence="1" id="KW-1185">Reference proteome</keyword>
<proteinExistence type="predicted"/>